<dbReference type="GO" id="GO:0016301">
    <property type="term" value="F:kinase activity"/>
    <property type="evidence" value="ECO:0007669"/>
    <property type="project" value="UniProtKB-KW"/>
</dbReference>
<reference evidence="10 11" key="1">
    <citation type="submission" date="2018-11" db="EMBL/GenBank/DDBJ databases">
        <title>Aerococcus sp. SJQ22, whole genome shotgun sequence.</title>
        <authorList>
            <person name="Sun L."/>
            <person name="Gao X."/>
            <person name="Chen W."/>
            <person name="Huang K."/>
        </authorList>
    </citation>
    <scope>NUCLEOTIDE SEQUENCE [LARGE SCALE GENOMIC DNA]</scope>
    <source>
        <strain evidence="10 11">SJQ22</strain>
    </source>
</reference>
<dbReference type="Proteomes" id="UP000273977">
    <property type="component" value="Unassembled WGS sequence"/>
</dbReference>
<keyword evidence="6" id="KW-0067">ATP-binding</keyword>
<dbReference type="EMBL" id="RKMG01000004">
    <property type="protein sequence ID" value="RPA62424.1"/>
    <property type="molecule type" value="Genomic_DNA"/>
</dbReference>
<dbReference type="InterPro" id="IPR016064">
    <property type="entry name" value="NAD/diacylglycerol_kinase_sf"/>
</dbReference>
<dbReference type="PANTHER" id="PTHR12358">
    <property type="entry name" value="SPHINGOSINE KINASE"/>
    <property type="match status" value="1"/>
</dbReference>
<keyword evidence="3" id="KW-0808">Transferase</keyword>
<keyword evidence="7" id="KW-0594">Phospholipid biosynthesis</keyword>
<dbReference type="OrthoDB" id="142078at2"/>
<dbReference type="RefSeq" id="WP_123779329.1">
    <property type="nucleotide sequence ID" value="NZ_RKMG01000004.1"/>
</dbReference>
<accession>A0A3N4HAE0</accession>
<keyword evidence="7" id="KW-0444">Lipid biosynthesis</keyword>
<comment type="cofactor">
    <cofactor evidence="1">
        <name>Mg(2+)</name>
        <dbReference type="ChEBI" id="CHEBI:18420"/>
    </cofactor>
</comment>
<evidence type="ECO:0000256" key="2">
    <source>
        <dbReference type="ARBA" id="ARBA00005983"/>
    </source>
</evidence>
<sequence>MSNRGYLFIFNQAAGKRKKNDISQMIIKEAEHNGIHKENLFLVYSTSIQSSQFLIERFADRYTDGVVIACGGDGTVLSIGNLVMNTSLIFAILPLGTGNDLYSGLYGKRTIPDQLRHIFAGATAATDAIFIPEIDQYVLNIASVGLDASVVEAANSFKDKVKLFQKYAYMVSIPNALKGGTAFHIDIKAKFGQEVLMVEPSPYILAAICNGTMYGGGFKVNPNGEIDDGILELVYADHLPTRKILPLIMKFFSGNHENVDAIHHLSCDWVHYASKDGSDMVVNCDGEIYHLPAFTAQVKKHAYRRIV</sequence>
<comment type="similarity">
    <text evidence="2">Belongs to the diacylglycerol/lipid kinase family.</text>
</comment>
<evidence type="ECO:0000313" key="10">
    <source>
        <dbReference type="EMBL" id="RPA62424.1"/>
    </source>
</evidence>
<evidence type="ECO:0000256" key="1">
    <source>
        <dbReference type="ARBA" id="ARBA00001946"/>
    </source>
</evidence>
<dbReference type="Gene3D" id="3.40.50.10330">
    <property type="entry name" value="Probable inorganic polyphosphate/atp-NAD kinase, domain 1"/>
    <property type="match status" value="1"/>
</dbReference>
<dbReference type="InterPro" id="IPR045540">
    <property type="entry name" value="YegS/DAGK_C"/>
</dbReference>
<dbReference type="Pfam" id="PF19279">
    <property type="entry name" value="YegS_C"/>
    <property type="match status" value="1"/>
</dbReference>
<dbReference type="InterPro" id="IPR050187">
    <property type="entry name" value="Lipid_Phosphate_FormReg"/>
</dbReference>
<evidence type="ECO:0000313" key="11">
    <source>
        <dbReference type="Proteomes" id="UP000273977"/>
    </source>
</evidence>
<dbReference type="PANTHER" id="PTHR12358:SF54">
    <property type="entry name" value="SPHINGOSINE KINASE RELATED PROTEIN"/>
    <property type="match status" value="1"/>
</dbReference>
<evidence type="ECO:0000256" key="5">
    <source>
        <dbReference type="ARBA" id="ARBA00022777"/>
    </source>
</evidence>
<keyword evidence="5 10" id="KW-0418">Kinase</keyword>
<name>A0A3N4HAE0_9LACT</name>
<dbReference type="InterPro" id="IPR017438">
    <property type="entry name" value="ATP-NAD_kinase_N"/>
</dbReference>
<dbReference type="GO" id="GO:0005524">
    <property type="term" value="F:ATP binding"/>
    <property type="evidence" value="ECO:0007669"/>
    <property type="project" value="UniProtKB-KW"/>
</dbReference>
<dbReference type="GO" id="GO:0008654">
    <property type="term" value="P:phospholipid biosynthetic process"/>
    <property type="evidence" value="ECO:0007669"/>
    <property type="project" value="UniProtKB-KW"/>
</dbReference>
<keyword evidence="4" id="KW-0547">Nucleotide-binding</keyword>
<feature type="domain" description="DAGKc" evidence="9">
    <location>
        <begin position="1"/>
        <end position="135"/>
    </location>
</feature>
<keyword evidence="8" id="KW-1208">Phospholipid metabolism</keyword>
<dbReference type="Gene3D" id="2.60.200.40">
    <property type="match status" value="1"/>
</dbReference>
<gene>
    <name evidence="10" type="ORF">EF384_02065</name>
</gene>
<evidence type="ECO:0000256" key="6">
    <source>
        <dbReference type="ARBA" id="ARBA00022840"/>
    </source>
</evidence>
<dbReference type="PROSITE" id="PS50146">
    <property type="entry name" value="DAGK"/>
    <property type="match status" value="1"/>
</dbReference>
<dbReference type="InterPro" id="IPR001206">
    <property type="entry name" value="Diacylglycerol_kinase_cat_dom"/>
</dbReference>
<comment type="caution">
    <text evidence="10">The sequence shown here is derived from an EMBL/GenBank/DDBJ whole genome shotgun (WGS) entry which is preliminary data.</text>
</comment>
<keyword evidence="7" id="KW-0443">Lipid metabolism</keyword>
<evidence type="ECO:0000256" key="4">
    <source>
        <dbReference type="ARBA" id="ARBA00022741"/>
    </source>
</evidence>
<evidence type="ECO:0000256" key="3">
    <source>
        <dbReference type="ARBA" id="ARBA00022679"/>
    </source>
</evidence>
<evidence type="ECO:0000256" key="7">
    <source>
        <dbReference type="ARBA" id="ARBA00023209"/>
    </source>
</evidence>
<dbReference type="SUPFAM" id="SSF111331">
    <property type="entry name" value="NAD kinase/diacylglycerol kinase-like"/>
    <property type="match status" value="1"/>
</dbReference>
<protein>
    <submittedName>
        <fullName evidence="10">Diacylglycerol kinase</fullName>
    </submittedName>
</protein>
<keyword evidence="11" id="KW-1185">Reference proteome</keyword>
<organism evidence="10 11">
    <name type="scientific">Aerococcus agrisoli</name>
    <dbReference type="NCBI Taxonomy" id="2487350"/>
    <lineage>
        <taxon>Bacteria</taxon>
        <taxon>Bacillati</taxon>
        <taxon>Bacillota</taxon>
        <taxon>Bacilli</taxon>
        <taxon>Lactobacillales</taxon>
        <taxon>Aerococcaceae</taxon>
        <taxon>Aerococcus</taxon>
    </lineage>
</organism>
<dbReference type="Pfam" id="PF00781">
    <property type="entry name" value="DAGK_cat"/>
    <property type="match status" value="1"/>
</dbReference>
<evidence type="ECO:0000256" key="8">
    <source>
        <dbReference type="ARBA" id="ARBA00023264"/>
    </source>
</evidence>
<evidence type="ECO:0000259" key="9">
    <source>
        <dbReference type="PROSITE" id="PS50146"/>
    </source>
</evidence>
<proteinExistence type="inferred from homology"/>
<dbReference type="AlphaFoldDB" id="A0A3N4HAE0"/>